<evidence type="ECO:0000256" key="3">
    <source>
        <dbReference type="ARBA" id="ARBA00022840"/>
    </source>
</evidence>
<organism evidence="8 9">
    <name type="scientific">Dinothrombium tinctorium</name>
    <dbReference type="NCBI Taxonomy" id="1965070"/>
    <lineage>
        <taxon>Eukaryota</taxon>
        <taxon>Metazoa</taxon>
        <taxon>Ecdysozoa</taxon>
        <taxon>Arthropoda</taxon>
        <taxon>Chelicerata</taxon>
        <taxon>Arachnida</taxon>
        <taxon>Acari</taxon>
        <taxon>Acariformes</taxon>
        <taxon>Trombidiformes</taxon>
        <taxon>Prostigmata</taxon>
        <taxon>Anystina</taxon>
        <taxon>Parasitengona</taxon>
        <taxon>Trombidioidea</taxon>
        <taxon>Trombidiidae</taxon>
        <taxon>Dinothrombium</taxon>
    </lineage>
</organism>
<dbReference type="GO" id="GO:0003723">
    <property type="term" value="F:RNA binding"/>
    <property type="evidence" value="ECO:0007669"/>
    <property type="project" value="UniProtKB-UniRule"/>
</dbReference>
<keyword evidence="1 4" id="KW-0547">Nucleotide-binding</keyword>
<keyword evidence="8" id="KW-0396">Initiation factor</keyword>
<dbReference type="STRING" id="1965070.A0A3S3PBP3"/>
<dbReference type="OrthoDB" id="4726at2759"/>
<dbReference type="EMBL" id="NCKU01004910">
    <property type="protein sequence ID" value="RWS05267.1"/>
    <property type="molecule type" value="Genomic_DNA"/>
</dbReference>
<dbReference type="GO" id="GO:0003743">
    <property type="term" value="F:translation initiation factor activity"/>
    <property type="evidence" value="ECO:0007669"/>
    <property type="project" value="UniProtKB-KW"/>
</dbReference>
<evidence type="ECO:0000259" key="5">
    <source>
        <dbReference type="PROSITE" id="PS51192"/>
    </source>
</evidence>
<keyword evidence="2 4" id="KW-0378">Hydrolase</keyword>
<evidence type="ECO:0000256" key="4">
    <source>
        <dbReference type="RuleBase" id="RU365068"/>
    </source>
</evidence>
<dbReference type="GO" id="GO:0003724">
    <property type="term" value="F:RNA helicase activity"/>
    <property type="evidence" value="ECO:0007669"/>
    <property type="project" value="UniProtKB-EC"/>
</dbReference>
<keyword evidence="4" id="KW-0347">Helicase</keyword>
<evidence type="ECO:0000313" key="8">
    <source>
        <dbReference type="EMBL" id="RWS05267.1"/>
    </source>
</evidence>
<comment type="catalytic activity">
    <reaction evidence="4">
        <text>ATP + H2O = ADP + phosphate + H(+)</text>
        <dbReference type="Rhea" id="RHEA:13065"/>
        <dbReference type="ChEBI" id="CHEBI:15377"/>
        <dbReference type="ChEBI" id="CHEBI:15378"/>
        <dbReference type="ChEBI" id="CHEBI:30616"/>
        <dbReference type="ChEBI" id="CHEBI:43474"/>
        <dbReference type="ChEBI" id="CHEBI:456216"/>
        <dbReference type="EC" id="3.6.4.13"/>
    </reaction>
</comment>
<name>A0A3S3PBP3_9ACAR</name>
<dbReference type="InterPro" id="IPR011545">
    <property type="entry name" value="DEAD/DEAH_box_helicase_dom"/>
</dbReference>
<evidence type="ECO:0000313" key="9">
    <source>
        <dbReference type="Proteomes" id="UP000285301"/>
    </source>
</evidence>
<keyword evidence="9" id="KW-1185">Reference proteome</keyword>
<keyword evidence="4" id="KW-0694">RNA-binding</keyword>
<evidence type="ECO:0000256" key="1">
    <source>
        <dbReference type="ARBA" id="ARBA00022741"/>
    </source>
</evidence>
<accession>A0A3S3PBP3</accession>
<reference evidence="8" key="2">
    <citation type="submission" date="2018-11" db="EMBL/GenBank/DDBJ databases">
        <title>Trombidioid mite genomics.</title>
        <authorList>
            <person name="Dong X."/>
        </authorList>
    </citation>
    <scope>NUCLEOTIDE SEQUENCE</scope>
    <source>
        <strain evidence="8">UoL-WK</strain>
    </source>
</reference>
<dbReference type="Proteomes" id="UP000285301">
    <property type="component" value="Unassembled WGS sequence"/>
</dbReference>
<dbReference type="EMBL" id="NCKU01008170">
    <property type="protein sequence ID" value="RWS02089.1"/>
    <property type="molecule type" value="Genomic_DNA"/>
</dbReference>
<dbReference type="InterPro" id="IPR014001">
    <property type="entry name" value="Helicase_ATP-bd"/>
</dbReference>
<dbReference type="PROSITE" id="PS51192">
    <property type="entry name" value="HELICASE_ATP_BIND_1"/>
    <property type="match status" value="1"/>
</dbReference>
<comment type="similarity">
    <text evidence="4">Belongs to the DEAD box helicase family.</text>
</comment>
<keyword evidence="3 4" id="KW-0067">ATP-binding</keyword>
<comment type="domain">
    <text evidence="4">The Q motif is unique to and characteristic of the DEAD box family of RNA helicases and controls ATP binding and hydrolysis.</text>
</comment>
<dbReference type="GO" id="GO:0005524">
    <property type="term" value="F:ATP binding"/>
    <property type="evidence" value="ECO:0007669"/>
    <property type="project" value="UniProtKB-UniRule"/>
</dbReference>
<dbReference type="PANTHER" id="PTHR24031">
    <property type="entry name" value="RNA HELICASE"/>
    <property type="match status" value="1"/>
</dbReference>
<dbReference type="EC" id="3.6.4.13" evidence="4"/>
<dbReference type="SUPFAM" id="SSF52540">
    <property type="entry name" value="P-loop containing nucleoside triphosphate hydrolases"/>
    <property type="match status" value="1"/>
</dbReference>
<comment type="caution">
    <text evidence="8">The sequence shown here is derived from an EMBL/GenBank/DDBJ whole genome shotgun (WGS) entry which is preliminary data.</text>
</comment>
<evidence type="ECO:0000313" key="7">
    <source>
        <dbReference type="EMBL" id="RWS02101.1"/>
    </source>
</evidence>
<gene>
    <name evidence="8" type="ORF">B4U79_07322</name>
    <name evidence="6" type="ORF">B4U79_12663</name>
    <name evidence="7" type="ORF">B4U79_14822</name>
</gene>
<keyword evidence="8" id="KW-0648">Protein biosynthesis</keyword>
<dbReference type="EMBL" id="NCKU01008164">
    <property type="protein sequence ID" value="RWS02101.1"/>
    <property type="molecule type" value="Genomic_DNA"/>
</dbReference>
<dbReference type="GO" id="GO:0016787">
    <property type="term" value="F:hydrolase activity"/>
    <property type="evidence" value="ECO:0007669"/>
    <property type="project" value="UniProtKB-KW"/>
</dbReference>
<proteinExistence type="inferred from homology"/>
<evidence type="ECO:0000313" key="6">
    <source>
        <dbReference type="EMBL" id="RWS02089.1"/>
    </source>
</evidence>
<dbReference type="Pfam" id="PF00270">
    <property type="entry name" value="DEAD"/>
    <property type="match status" value="1"/>
</dbReference>
<dbReference type="AlphaFoldDB" id="A0A3S3PBP3"/>
<protein>
    <recommendedName>
        <fullName evidence="4">ATP-dependent RNA helicase</fullName>
        <ecNumber evidence="4">3.6.4.13</ecNumber>
    </recommendedName>
</protein>
<sequence length="243" mass="27645">MLLPCLKGYDVFVQSRHKTGKKVASLISVLQKIDVAISECQALILVSFREKAEEIQKMISQLLYSSVKCQKCIGGTNIDEDIKMLSLGAHIVVGTSGRVYDLIRKKALRTGEIKILVLDEAEKMFSCCASDQISDIIKTFSYELQIIILSTRISAELTEGAKKLMRDPVKIVTKNENYERIKQYFVCAEEMDMKFKTLCELFKTFRIDKAVIFCNLLSRVDSLNVKMKQKNFNFNCLVSIDIL</sequence>
<feature type="domain" description="Helicase ATP-binding" evidence="5">
    <location>
        <begin position="2"/>
        <end position="171"/>
    </location>
</feature>
<reference evidence="8 9" key="1">
    <citation type="journal article" date="2018" name="Gigascience">
        <title>Genomes of trombidid mites reveal novel predicted allergens and laterally-transferred genes associated with secondary metabolism.</title>
        <authorList>
            <person name="Dong X."/>
            <person name="Chaisiri K."/>
            <person name="Xia D."/>
            <person name="Armstrong S.D."/>
            <person name="Fang Y."/>
            <person name="Donnelly M.J."/>
            <person name="Kadowaki T."/>
            <person name="McGarry J.W."/>
            <person name="Darby A.C."/>
            <person name="Makepeace B.L."/>
        </authorList>
    </citation>
    <scope>NUCLEOTIDE SEQUENCE [LARGE SCALE GENOMIC DNA]</scope>
    <source>
        <strain evidence="8">UoL-WK</strain>
    </source>
</reference>
<dbReference type="Gene3D" id="3.40.50.300">
    <property type="entry name" value="P-loop containing nucleotide triphosphate hydrolases"/>
    <property type="match status" value="2"/>
</dbReference>
<evidence type="ECO:0000256" key="2">
    <source>
        <dbReference type="ARBA" id="ARBA00022801"/>
    </source>
</evidence>
<dbReference type="SMART" id="SM00487">
    <property type="entry name" value="DEXDc"/>
    <property type="match status" value="1"/>
</dbReference>
<dbReference type="InterPro" id="IPR027417">
    <property type="entry name" value="P-loop_NTPase"/>
</dbReference>
<comment type="function">
    <text evidence="4">RNA helicase.</text>
</comment>